<comment type="cofactor">
    <cofactor evidence="1">
        <name>heme b</name>
        <dbReference type="ChEBI" id="CHEBI:60344"/>
    </cofactor>
</comment>
<keyword evidence="2 7" id="KW-0575">Peroxidase</keyword>
<evidence type="ECO:0000313" key="7">
    <source>
        <dbReference type="EMBL" id="MBB3963211.1"/>
    </source>
</evidence>
<keyword evidence="3" id="KW-0479">Metal-binding</keyword>
<evidence type="ECO:0000259" key="6">
    <source>
        <dbReference type="Pfam" id="PF21105"/>
    </source>
</evidence>
<accession>A0A7W6CMW8</accession>
<dbReference type="GO" id="GO:0020037">
    <property type="term" value="F:heme binding"/>
    <property type="evidence" value="ECO:0007669"/>
    <property type="project" value="InterPro"/>
</dbReference>
<name>A0A7W6CMW8_9HYPH</name>
<organism evidence="7 8">
    <name type="scientific">Rhizobium metallidurans</name>
    <dbReference type="NCBI Taxonomy" id="1265931"/>
    <lineage>
        <taxon>Bacteria</taxon>
        <taxon>Pseudomonadati</taxon>
        <taxon>Pseudomonadota</taxon>
        <taxon>Alphaproteobacteria</taxon>
        <taxon>Hyphomicrobiales</taxon>
        <taxon>Rhizobiaceae</taxon>
        <taxon>Rhizobium/Agrobacterium group</taxon>
        <taxon>Rhizobium</taxon>
    </lineage>
</organism>
<gene>
    <name evidence="7" type="ORF">GGQ67_000836</name>
</gene>
<comment type="caution">
    <text evidence="7">The sequence shown here is derived from an EMBL/GenBank/DDBJ whole genome shotgun (WGS) entry which is preliminary data.</text>
</comment>
<dbReference type="EMBL" id="JACIDW010000002">
    <property type="protein sequence ID" value="MBB3963211.1"/>
    <property type="molecule type" value="Genomic_DNA"/>
</dbReference>
<keyword evidence="8" id="KW-1185">Reference proteome</keyword>
<dbReference type="PANTHER" id="PTHR30521">
    <property type="entry name" value="DEFERROCHELATASE/PEROXIDASE"/>
    <property type="match status" value="1"/>
</dbReference>
<dbReference type="InterPro" id="IPR011008">
    <property type="entry name" value="Dimeric_a/b-barrel"/>
</dbReference>
<keyword evidence="4" id="KW-0560">Oxidoreductase</keyword>
<evidence type="ECO:0000256" key="3">
    <source>
        <dbReference type="ARBA" id="ARBA00022723"/>
    </source>
</evidence>
<dbReference type="RefSeq" id="WP_183898940.1">
    <property type="nucleotide sequence ID" value="NZ_JACIDW010000002.1"/>
</dbReference>
<evidence type="ECO:0000256" key="1">
    <source>
        <dbReference type="ARBA" id="ARBA00001970"/>
    </source>
</evidence>
<dbReference type="PROSITE" id="PS51404">
    <property type="entry name" value="DYP_PEROXIDASE"/>
    <property type="match status" value="1"/>
</dbReference>
<evidence type="ECO:0000256" key="4">
    <source>
        <dbReference type="ARBA" id="ARBA00023002"/>
    </source>
</evidence>
<dbReference type="GO" id="GO:0005829">
    <property type="term" value="C:cytosol"/>
    <property type="evidence" value="ECO:0007669"/>
    <property type="project" value="TreeGrafter"/>
</dbReference>
<dbReference type="Pfam" id="PF21105">
    <property type="entry name" value="DyP_N"/>
    <property type="match status" value="1"/>
</dbReference>
<dbReference type="GO" id="GO:0046872">
    <property type="term" value="F:metal ion binding"/>
    <property type="evidence" value="ECO:0007669"/>
    <property type="project" value="UniProtKB-KW"/>
</dbReference>
<dbReference type="AlphaFoldDB" id="A0A7W6CMW8"/>
<protein>
    <submittedName>
        <fullName evidence="7">Dyp-type peroxidase family</fullName>
    </submittedName>
</protein>
<dbReference type="PANTHER" id="PTHR30521:SF0">
    <property type="entry name" value="DYP-TYPE PEROXIDASE FAMILY PROTEIN"/>
    <property type="match status" value="1"/>
</dbReference>
<evidence type="ECO:0000256" key="2">
    <source>
        <dbReference type="ARBA" id="ARBA00022559"/>
    </source>
</evidence>
<evidence type="ECO:0000313" key="8">
    <source>
        <dbReference type="Proteomes" id="UP000582090"/>
    </source>
</evidence>
<evidence type="ECO:0000256" key="5">
    <source>
        <dbReference type="ARBA" id="ARBA00023004"/>
    </source>
</evidence>
<reference evidence="7 8" key="1">
    <citation type="submission" date="2020-08" db="EMBL/GenBank/DDBJ databases">
        <title>Genomic Encyclopedia of Type Strains, Phase IV (KMG-IV): sequencing the most valuable type-strain genomes for metagenomic binning, comparative biology and taxonomic classification.</title>
        <authorList>
            <person name="Goeker M."/>
        </authorList>
    </citation>
    <scope>NUCLEOTIDE SEQUENCE [LARGE SCALE GENOMIC DNA]</scope>
    <source>
        <strain evidence="7 8">DSM 26575</strain>
    </source>
</reference>
<sequence length="474" mass="51474">MPFDLTQPLSWESAAGDAAVMLDELQPNIVKAHTREFLTILFLKFSDPAGGRALLKALSQPPTGTPLLKSAKTHLQEVKAFKATGTKGTPYVSVGLTGDGYAALNIPAPKIPPDASFRSGMKNAGLNDPAPGTWEPHFRDAIHAVILVGDQMSGPRNKALTAVRHLIQACHGVHILGEEKGHGLHNSNGDGIEHFGYVDGRSQPLFLTEDIDDERLTTDGATNWDPAFALNRVIVPDTAAPDPSRHFGSYFVFRKLEQNVKQFKKQEKALAKRLHLKGEDAERAGAMLVGRFEDGTPLTTQFADGNHHPVPNDFDYDSDPNGAKCPFFAHIRKVNPRGSGGFEQVDVERLHIMARRGQTYGVRTDQPNDGRIENKPSKDVGLLFMAFNADIAEQFEFAQSTWANSPGFPRVPPGAGAPGLDLVIGQSPNPRPDIHCPVEWGGTTTATTTATPQAVTMKGGEYFFMPSLAFCRSL</sequence>
<dbReference type="InterPro" id="IPR006314">
    <property type="entry name" value="Dyp_peroxidase"/>
</dbReference>
<dbReference type="GO" id="GO:0004601">
    <property type="term" value="F:peroxidase activity"/>
    <property type="evidence" value="ECO:0007669"/>
    <property type="project" value="UniProtKB-KW"/>
</dbReference>
<dbReference type="Proteomes" id="UP000582090">
    <property type="component" value="Unassembled WGS sequence"/>
</dbReference>
<dbReference type="InterPro" id="IPR049509">
    <property type="entry name" value="DyP_N"/>
</dbReference>
<keyword evidence="5" id="KW-0408">Iron</keyword>
<feature type="domain" description="DyP dimeric alpha+beta barrel" evidence="6">
    <location>
        <begin position="25"/>
        <end position="168"/>
    </location>
</feature>
<dbReference type="SUPFAM" id="SSF54909">
    <property type="entry name" value="Dimeric alpha+beta barrel"/>
    <property type="match status" value="1"/>
</dbReference>
<proteinExistence type="predicted"/>